<dbReference type="PATRIC" id="fig|1330047.3.peg.2462"/>
<accession>S7Y4D2</accession>
<evidence type="ECO:0000313" key="2">
    <source>
        <dbReference type="Proteomes" id="UP000018420"/>
    </source>
</evidence>
<name>S7Y4D2_ACIJU</name>
<protein>
    <submittedName>
        <fullName evidence="1">Uncharacterized protein</fullName>
    </submittedName>
</protein>
<comment type="caution">
    <text evidence="1">The sequence shown here is derived from an EMBL/GenBank/DDBJ whole genome shotgun (WGS) entry which is preliminary data.</text>
</comment>
<organism evidence="1 2">
    <name type="scientific">Acinetobacter junii CIP 107470 = MTCC 11364</name>
    <dbReference type="NCBI Taxonomy" id="1217666"/>
    <lineage>
        <taxon>Bacteria</taxon>
        <taxon>Pseudomonadati</taxon>
        <taxon>Pseudomonadota</taxon>
        <taxon>Gammaproteobacteria</taxon>
        <taxon>Moraxellales</taxon>
        <taxon>Moraxellaceae</taxon>
        <taxon>Acinetobacter</taxon>
    </lineage>
</organism>
<dbReference type="AlphaFoldDB" id="S7Y4D2"/>
<proteinExistence type="predicted"/>
<dbReference type="Proteomes" id="UP000018420">
    <property type="component" value="Unassembled WGS sequence"/>
</dbReference>
<gene>
    <name evidence="1" type="ORF">L292_0614</name>
</gene>
<sequence length="61" mass="6923">MNPPDSKANLCFIKLVDPDSEANYELEAIRVIAQLTIEQFEFQGMIGHRNPYLSSVLKITI</sequence>
<dbReference type="EMBL" id="ASYZ01000138">
    <property type="protein sequence ID" value="EPR82858.1"/>
    <property type="molecule type" value="Genomic_DNA"/>
</dbReference>
<reference evidence="1 2" key="1">
    <citation type="submission" date="2013-05" db="EMBL/GenBank/DDBJ databases">
        <title>Genome assembly of Acinetobacter junii MTCC 11364.</title>
        <authorList>
            <person name="Khatri I."/>
            <person name="Singh N.K."/>
            <person name="Subramanian S."/>
            <person name="Mayilraj S."/>
        </authorList>
    </citation>
    <scope>NUCLEOTIDE SEQUENCE [LARGE SCALE GENOMIC DNA]</scope>
    <source>
        <strain evidence="1 2">MTCC 11364</strain>
    </source>
</reference>
<evidence type="ECO:0000313" key="1">
    <source>
        <dbReference type="EMBL" id="EPR82858.1"/>
    </source>
</evidence>